<dbReference type="PATRIC" id="fig|401562.3.peg.2357"/>
<name>A0A175R6S0_9HYPH</name>
<dbReference type="AlphaFoldDB" id="A0A175R6S0"/>
<proteinExistence type="predicted"/>
<evidence type="ECO:0000313" key="1">
    <source>
        <dbReference type="EMBL" id="KTQ94998.1"/>
    </source>
</evidence>
<comment type="caution">
    <text evidence="1">The sequence shown here is derived from an EMBL/GenBank/DDBJ whole genome shotgun (WGS) entry which is preliminary data.</text>
</comment>
<dbReference type="EMBL" id="LDPZ01000026">
    <property type="protein sequence ID" value="KTQ94998.1"/>
    <property type="molecule type" value="Genomic_DNA"/>
</dbReference>
<sequence>MGFPFWKFGCNDAGQWEAYSLRSLRFAMALILAGPAVAQDTKFPDFSIGGVEIRPGPFDGSQVFVLVENASAKAANVWADCMVLGNDGSLVDVLHLRVPNIPPKGSAIQSALVGTKVIKAECRVTDVD</sequence>
<dbReference type="Proteomes" id="UP000078272">
    <property type="component" value="Unassembled WGS sequence"/>
</dbReference>
<evidence type="ECO:0000313" key="2">
    <source>
        <dbReference type="Proteomes" id="UP000078272"/>
    </source>
</evidence>
<gene>
    <name evidence="1" type="ORF">NS226_13790</name>
</gene>
<dbReference type="RefSeq" id="WP_058635472.1">
    <property type="nucleotide sequence ID" value="NZ_LDPZ01000026.1"/>
</dbReference>
<accession>A0A175R6S0</accession>
<organism evidence="1 2">
    <name type="scientific">Aureimonas ureilytica</name>
    <dbReference type="NCBI Taxonomy" id="401562"/>
    <lineage>
        <taxon>Bacteria</taxon>
        <taxon>Pseudomonadati</taxon>
        <taxon>Pseudomonadota</taxon>
        <taxon>Alphaproteobacteria</taxon>
        <taxon>Hyphomicrobiales</taxon>
        <taxon>Aurantimonadaceae</taxon>
        <taxon>Aureimonas</taxon>
    </lineage>
</organism>
<protein>
    <submittedName>
        <fullName evidence="1">Uncharacterized protein</fullName>
    </submittedName>
</protein>
<reference evidence="1 2" key="1">
    <citation type="journal article" date="2016" name="Front. Microbiol.">
        <title>Genomic Resource of Rice Seed Associated Bacteria.</title>
        <authorList>
            <person name="Midha S."/>
            <person name="Bansal K."/>
            <person name="Sharma S."/>
            <person name="Kumar N."/>
            <person name="Patil P.P."/>
            <person name="Chaudhry V."/>
            <person name="Patil P.B."/>
        </authorList>
    </citation>
    <scope>NUCLEOTIDE SEQUENCE [LARGE SCALE GENOMIC DNA]</scope>
    <source>
        <strain evidence="1 2">NS226</strain>
    </source>
</reference>